<feature type="active site" description="Charge relay system" evidence="5 6">
    <location>
        <position position="363"/>
    </location>
</feature>
<dbReference type="InterPro" id="IPR036852">
    <property type="entry name" value="Peptidase_S8/S53_dom_sf"/>
</dbReference>
<dbReference type="Gene3D" id="3.40.50.200">
    <property type="entry name" value="Peptidase S8/S53 domain"/>
    <property type="match status" value="1"/>
</dbReference>
<keyword evidence="4 6" id="KW-0720">Serine protease</keyword>
<evidence type="ECO:0000259" key="9">
    <source>
        <dbReference type="Pfam" id="PF00082"/>
    </source>
</evidence>
<dbReference type="GO" id="GO:0004252">
    <property type="term" value="F:serine-type endopeptidase activity"/>
    <property type="evidence" value="ECO:0007669"/>
    <property type="project" value="UniProtKB-UniRule"/>
</dbReference>
<keyword evidence="8" id="KW-0732">Signal</keyword>
<evidence type="ECO:0000256" key="1">
    <source>
        <dbReference type="ARBA" id="ARBA00011073"/>
    </source>
</evidence>
<dbReference type="SUPFAM" id="SSF52743">
    <property type="entry name" value="Subtilisin-like"/>
    <property type="match status" value="1"/>
</dbReference>
<dbReference type="InterPro" id="IPR050131">
    <property type="entry name" value="Peptidase_S8_subtilisin-like"/>
</dbReference>
<feature type="active site" description="Charge relay system" evidence="5 6">
    <location>
        <position position="211"/>
    </location>
</feature>
<evidence type="ECO:0000313" key="11">
    <source>
        <dbReference type="EMBL" id="AIG78972.1"/>
    </source>
</evidence>
<dbReference type="InterPro" id="IPR015500">
    <property type="entry name" value="Peptidase_S8_subtilisin-rel"/>
</dbReference>
<dbReference type="PROSITE" id="PS51892">
    <property type="entry name" value="SUBTILASE"/>
    <property type="match status" value="1"/>
</dbReference>
<dbReference type="InterPro" id="IPR006311">
    <property type="entry name" value="TAT_signal"/>
</dbReference>
<dbReference type="PROSITE" id="PS00138">
    <property type="entry name" value="SUBTILASE_SER"/>
    <property type="match status" value="1"/>
</dbReference>
<dbReference type="PANTHER" id="PTHR43806">
    <property type="entry name" value="PEPTIDASE S8"/>
    <property type="match status" value="1"/>
</dbReference>
<dbReference type="Pfam" id="PF05922">
    <property type="entry name" value="Inhibitor_I9"/>
    <property type="match status" value="1"/>
</dbReference>
<evidence type="ECO:0000256" key="8">
    <source>
        <dbReference type="SAM" id="SignalP"/>
    </source>
</evidence>
<evidence type="ECO:0000313" key="12">
    <source>
        <dbReference type="Proteomes" id="UP000028492"/>
    </source>
</evidence>
<dbReference type="FunFam" id="3.40.50.200:FF:000014">
    <property type="entry name" value="Proteinase K"/>
    <property type="match status" value="1"/>
</dbReference>
<feature type="domain" description="Inhibitor I9" evidence="10">
    <location>
        <begin position="58"/>
        <end position="137"/>
    </location>
</feature>
<comment type="similarity">
    <text evidence="1 6 7">Belongs to the peptidase S8 family.</text>
</comment>
<dbReference type="GO" id="GO:0005615">
    <property type="term" value="C:extracellular space"/>
    <property type="evidence" value="ECO:0007669"/>
    <property type="project" value="TreeGrafter"/>
</dbReference>
<dbReference type="Proteomes" id="UP000028492">
    <property type="component" value="Chromosome"/>
</dbReference>
<organism evidence="11 12">
    <name type="scientific">Amycolatopsis japonica</name>
    <dbReference type="NCBI Taxonomy" id="208439"/>
    <lineage>
        <taxon>Bacteria</taxon>
        <taxon>Bacillati</taxon>
        <taxon>Actinomycetota</taxon>
        <taxon>Actinomycetes</taxon>
        <taxon>Pseudonocardiales</taxon>
        <taxon>Pseudonocardiaceae</taxon>
        <taxon>Amycolatopsis</taxon>
        <taxon>Amycolatopsis japonica group</taxon>
    </lineage>
</organism>
<keyword evidence="2 6" id="KW-0645">Protease</keyword>
<sequence length="416" mass="41553">MSKSRKNLKSRKTRSGLVAGVALAGVTAAVATFGAGAANADQQGEIRGAGAANAVGGSYIVVLKPTAVGQGVAAASEITANVAAKAQGLTGQYGTTLSRTFGSALNGFSIKADEAAAKRLAADPQVAYVVQNKTFKISETQDNPPSWGLDRVDQADLPLDDKYTYPVKADNVTAYVIDTGVRGSHKDFGDRATGGKDFVDNDDTPNDEHGHGTHVAGTIGGTDHGLAKGVKIVGVRVLDANGSGTTEGVVAGVDWVAANAKGPSVANMSLGGGADDALDAAVKGAIDKGVTFALAAGNESSDAGTTSPARVKEAITVAASDKTDKQASFSNYGSVVDLYAPGVDITSTWGTGDDATNTISGTSMAAPHVAGAAALYLSAHPDATPAQVAEGLVAAAADGKISNPTGGTANKLLQVK</sequence>
<feature type="active site" description="Charge relay system" evidence="5 6">
    <location>
        <position position="178"/>
    </location>
</feature>
<dbReference type="InterPro" id="IPR023828">
    <property type="entry name" value="Peptidase_S8_Ser-AS"/>
</dbReference>
<feature type="signal peptide" evidence="8">
    <location>
        <begin position="1"/>
        <end position="37"/>
    </location>
</feature>
<dbReference type="InterPro" id="IPR023827">
    <property type="entry name" value="Peptidase_S8_Asp-AS"/>
</dbReference>
<dbReference type="InterPro" id="IPR010259">
    <property type="entry name" value="S8pro/Inhibitor_I9"/>
</dbReference>
<dbReference type="STRING" id="208439.AJAP_30750"/>
<dbReference type="eggNOG" id="COG1404">
    <property type="taxonomic scope" value="Bacteria"/>
</dbReference>
<dbReference type="CDD" id="cd04077">
    <property type="entry name" value="Peptidases_S8_PCSK9_ProteinaseK_like"/>
    <property type="match status" value="1"/>
</dbReference>
<evidence type="ECO:0000259" key="10">
    <source>
        <dbReference type="Pfam" id="PF05922"/>
    </source>
</evidence>
<evidence type="ECO:0000256" key="5">
    <source>
        <dbReference type="PIRSR" id="PIRSR615500-1"/>
    </source>
</evidence>
<evidence type="ECO:0000256" key="6">
    <source>
        <dbReference type="PROSITE-ProRule" id="PRU01240"/>
    </source>
</evidence>
<dbReference type="InterPro" id="IPR037045">
    <property type="entry name" value="S8pro/Inhibitor_I9_sf"/>
</dbReference>
<dbReference type="PROSITE" id="PS00136">
    <property type="entry name" value="SUBTILASE_ASP"/>
    <property type="match status" value="1"/>
</dbReference>
<dbReference type="PROSITE" id="PS00137">
    <property type="entry name" value="SUBTILASE_HIS"/>
    <property type="match status" value="1"/>
</dbReference>
<dbReference type="KEGG" id="aja:AJAP_30750"/>
<dbReference type="HOGENOM" id="CLU_011263_1_7_11"/>
<evidence type="ECO:0000256" key="7">
    <source>
        <dbReference type="RuleBase" id="RU003355"/>
    </source>
</evidence>
<dbReference type="SUPFAM" id="SSF54897">
    <property type="entry name" value="Protease propeptides/inhibitors"/>
    <property type="match status" value="1"/>
</dbReference>
<dbReference type="EMBL" id="CP008953">
    <property type="protein sequence ID" value="AIG78972.1"/>
    <property type="molecule type" value="Genomic_DNA"/>
</dbReference>
<reference evidence="11 12" key="1">
    <citation type="journal article" date="2014" name="J. Biotechnol.">
        <title>Complete genome sequence of the actinobacterium Amycolatopsis japonica MG417-CF17(T) (=DSM 44213T) producing (S,S)-N,N'-ethylenediaminedisuccinic acid.</title>
        <authorList>
            <person name="Stegmann E."/>
            <person name="Albersmeier A."/>
            <person name="Spohn M."/>
            <person name="Gert H."/>
            <person name="Weber T."/>
            <person name="Wohlleben W."/>
            <person name="Kalinowski J."/>
            <person name="Ruckert C."/>
        </authorList>
    </citation>
    <scope>NUCLEOTIDE SEQUENCE [LARGE SCALE GENOMIC DNA]</scope>
    <source>
        <strain evidence="12">MG417-CF17 (DSM 44213)</strain>
    </source>
</reference>
<keyword evidence="3 6" id="KW-0378">Hydrolase</keyword>
<dbReference type="PROSITE" id="PS51318">
    <property type="entry name" value="TAT"/>
    <property type="match status" value="1"/>
</dbReference>
<name>A0A075UXJ7_9PSEU</name>
<dbReference type="GO" id="GO:0006508">
    <property type="term" value="P:proteolysis"/>
    <property type="evidence" value="ECO:0007669"/>
    <property type="project" value="UniProtKB-KW"/>
</dbReference>
<dbReference type="AlphaFoldDB" id="A0A075UXJ7"/>
<accession>A0A075UXJ7</accession>
<evidence type="ECO:0000256" key="3">
    <source>
        <dbReference type="ARBA" id="ARBA00022801"/>
    </source>
</evidence>
<dbReference type="RefSeq" id="WP_038517676.1">
    <property type="nucleotide sequence ID" value="NZ_CP008953.1"/>
</dbReference>
<dbReference type="InterPro" id="IPR022398">
    <property type="entry name" value="Peptidase_S8_His-AS"/>
</dbReference>
<dbReference type="InterPro" id="IPR000209">
    <property type="entry name" value="Peptidase_S8/S53_dom"/>
</dbReference>
<dbReference type="PRINTS" id="PR00723">
    <property type="entry name" value="SUBTILISIN"/>
</dbReference>
<evidence type="ECO:0000256" key="2">
    <source>
        <dbReference type="ARBA" id="ARBA00022670"/>
    </source>
</evidence>
<keyword evidence="12" id="KW-1185">Reference proteome</keyword>
<feature type="chain" id="PRO_5039055624" evidence="8">
    <location>
        <begin position="38"/>
        <end position="416"/>
    </location>
</feature>
<gene>
    <name evidence="11" type="ORF">AJAP_30750</name>
</gene>
<feature type="domain" description="Peptidase S8/S53" evidence="9">
    <location>
        <begin position="172"/>
        <end position="403"/>
    </location>
</feature>
<dbReference type="Pfam" id="PF00082">
    <property type="entry name" value="Peptidase_S8"/>
    <property type="match status" value="1"/>
</dbReference>
<dbReference type="PANTHER" id="PTHR43806:SF11">
    <property type="entry name" value="CEREVISIN-RELATED"/>
    <property type="match status" value="1"/>
</dbReference>
<evidence type="ECO:0000256" key="4">
    <source>
        <dbReference type="ARBA" id="ARBA00022825"/>
    </source>
</evidence>
<dbReference type="InterPro" id="IPR034193">
    <property type="entry name" value="PCSK9_ProteinaseK-like"/>
</dbReference>
<protein>
    <submittedName>
        <fullName evidence="11">Subtilisin-like serine protease</fullName>
    </submittedName>
</protein>
<proteinExistence type="inferred from homology"/>
<dbReference type="Gene3D" id="3.30.70.80">
    <property type="entry name" value="Peptidase S8 propeptide/proteinase inhibitor I9"/>
    <property type="match status" value="1"/>
</dbReference>